<dbReference type="Gene3D" id="3.20.20.70">
    <property type="entry name" value="Aldolase class I"/>
    <property type="match status" value="1"/>
</dbReference>
<dbReference type="PANTHER" id="PTHR30352">
    <property type="entry name" value="PYRUVATE FORMATE-LYASE-ACTIVATING ENZYME"/>
    <property type="match status" value="1"/>
</dbReference>
<evidence type="ECO:0000256" key="6">
    <source>
        <dbReference type="ARBA" id="ARBA00023014"/>
    </source>
</evidence>
<keyword evidence="9" id="KW-1185">Reference proteome</keyword>
<evidence type="ECO:0000313" key="9">
    <source>
        <dbReference type="Proteomes" id="UP000053947"/>
    </source>
</evidence>
<evidence type="ECO:0000259" key="7">
    <source>
        <dbReference type="Pfam" id="PF04055"/>
    </source>
</evidence>
<dbReference type="InterPro" id="IPR034457">
    <property type="entry name" value="Organic_radical-activating"/>
</dbReference>
<keyword evidence="5" id="KW-0408">Iron</keyword>
<dbReference type="Pfam" id="PF04055">
    <property type="entry name" value="Radical_SAM"/>
    <property type="match status" value="1"/>
</dbReference>
<keyword evidence="8" id="KW-0456">Lyase</keyword>
<evidence type="ECO:0000256" key="5">
    <source>
        <dbReference type="ARBA" id="ARBA00023004"/>
    </source>
</evidence>
<keyword evidence="6" id="KW-0411">Iron-sulfur</keyword>
<name>A0A0W0GJY6_9CHLR</name>
<evidence type="ECO:0000313" key="8">
    <source>
        <dbReference type="EMBL" id="KTB48889.1"/>
    </source>
</evidence>
<dbReference type="EMBL" id="LFDV01000002">
    <property type="protein sequence ID" value="KTB48889.1"/>
    <property type="molecule type" value="Genomic_DNA"/>
</dbReference>
<dbReference type="InterPro" id="IPR058240">
    <property type="entry name" value="rSAM_sf"/>
</dbReference>
<reference evidence="8 9" key="1">
    <citation type="submission" date="2015-06" db="EMBL/GenBank/DDBJ databases">
        <title>Genome sequence of the organohalide-respiring Dehalogenimonas alkenigignens type strain (IP3-3T).</title>
        <authorList>
            <person name="Key T.A."/>
            <person name="Richmond D.P."/>
            <person name="Bowman K.S."/>
            <person name="Cho Y.-J."/>
            <person name="Chun J."/>
            <person name="da Costa M.S."/>
            <person name="Rainey F.A."/>
            <person name="Moe W.M."/>
        </authorList>
    </citation>
    <scope>NUCLEOTIDE SEQUENCE [LARGE SCALE GENOMIC DNA]</scope>
    <source>
        <strain evidence="8 9">IP3-3</strain>
    </source>
</reference>
<keyword evidence="3" id="KW-0949">S-adenosyl-L-methionine</keyword>
<dbReference type="RefSeq" id="WP_058439810.1">
    <property type="nucleotide sequence ID" value="NZ_KQ758903.1"/>
</dbReference>
<dbReference type="GO" id="GO:0046872">
    <property type="term" value="F:metal ion binding"/>
    <property type="evidence" value="ECO:0007669"/>
    <property type="project" value="UniProtKB-KW"/>
</dbReference>
<evidence type="ECO:0000256" key="3">
    <source>
        <dbReference type="ARBA" id="ARBA00022691"/>
    </source>
</evidence>
<dbReference type="PANTHER" id="PTHR30352:SF5">
    <property type="entry name" value="PYRUVATE FORMATE-LYASE 1-ACTIVATING ENZYME"/>
    <property type="match status" value="1"/>
</dbReference>
<dbReference type="InterPro" id="IPR013785">
    <property type="entry name" value="Aldolase_TIM"/>
</dbReference>
<evidence type="ECO:0000256" key="4">
    <source>
        <dbReference type="ARBA" id="ARBA00022723"/>
    </source>
</evidence>
<comment type="caution">
    <text evidence="8">The sequence shown here is derived from an EMBL/GenBank/DDBJ whole genome shotgun (WGS) entry which is preliminary data.</text>
</comment>
<gene>
    <name evidence="8" type="ORF">DEALK_17360</name>
</gene>
<sequence length="271" mass="30788">MQTNVYNIAFAESTKQVYLHFWGCNIKCKGCVCQKVVYDFMLDRNMHLHLAEPRGLAAAPERFMAFNDVIDTLVGLEAKWVLFEGQEASLDPQMPFIAEALHRHLGTTNVLLTNAFVMPDLRHFDKVAVGLKAFNENLHREYTGESNRTILENFPRIFHSGVPMMAETVLIPGYIDYQEIEQIAKFIASVDKNIRYQIDAYFKAGNNPWRRPTADEVDRAVEAASKHLNNVYAYKGSEPREFGVKSIFPTEAELDAAELAPAVESRHLVYA</sequence>
<evidence type="ECO:0000256" key="2">
    <source>
        <dbReference type="ARBA" id="ARBA00022485"/>
    </source>
</evidence>
<dbReference type="STRING" id="1217799.DEALK_17360"/>
<dbReference type="InterPro" id="IPR007197">
    <property type="entry name" value="rSAM"/>
</dbReference>
<dbReference type="GO" id="GO:0016829">
    <property type="term" value="F:lyase activity"/>
    <property type="evidence" value="ECO:0007669"/>
    <property type="project" value="UniProtKB-KW"/>
</dbReference>
<dbReference type="OrthoDB" id="157380at2"/>
<dbReference type="Proteomes" id="UP000053947">
    <property type="component" value="Unassembled WGS sequence"/>
</dbReference>
<dbReference type="AlphaFoldDB" id="A0A0W0GJY6"/>
<dbReference type="SUPFAM" id="SSF102114">
    <property type="entry name" value="Radical SAM enzymes"/>
    <property type="match status" value="1"/>
</dbReference>
<dbReference type="SFLD" id="SFLDS00029">
    <property type="entry name" value="Radical_SAM"/>
    <property type="match status" value="1"/>
</dbReference>
<feature type="domain" description="Radical SAM core" evidence="7">
    <location>
        <begin position="22"/>
        <end position="187"/>
    </location>
</feature>
<comment type="cofactor">
    <cofactor evidence="1">
        <name>[4Fe-4S] cluster</name>
        <dbReference type="ChEBI" id="CHEBI:49883"/>
    </cofactor>
</comment>
<dbReference type="GO" id="GO:0051539">
    <property type="term" value="F:4 iron, 4 sulfur cluster binding"/>
    <property type="evidence" value="ECO:0007669"/>
    <property type="project" value="UniProtKB-KW"/>
</dbReference>
<accession>A0A0W0GJY6</accession>
<keyword evidence="8" id="KW-0670">Pyruvate</keyword>
<organism evidence="8 9">
    <name type="scientific">Dehalogenimonas alkenigignens</name>
    <dbReference type="NCBI Taxonomy" id="1217799"/>
    <lineage>
        <taxon>Bacteria</taxon>
        <taxon>Bacillati</taxon>
        <taxon>Chloroflexota</taxon>
        <taxon>Dehalococcoidia</taxon>
        <taxon>Dehalococcoidales</taxon>
        <taxon>Dehalococcoidaceae</taxon>
        <taxon>Dehalogenimonas</taxon>
    </lineage>
</organism>
<protein>
    <submittedName>
        <fullName evidence="8">Pyruvate-formate lyase-activating enzyme</fullName>
    </submittedName>
</protein>
<keyword evidence="4" id="KW-0479">Metal-binding</keyword>
<proteinExistence type="predicted"/>
<keyword evidence="2" id="KW-0004">4Fe-4S</keyword>
<evidence type="ECO:0000256" key="1">
    <source>
        <dbReference type="ARBA" id="ARBA00001966"/>
    </source>
</evidence>